<dbReference type="Pfam" id="PF12728">
    <property type="entry name" value="HTH_17"/>
    <property type="match status" value="1"/>
</dbReference>
<dbReference type="Proteomes" id="UP000705867">
    <property type="component" value="Unassembled WGS sequence"/>
</dbReference>
<dbReference type="InterPro" id="IPR041657">
    <property type="entry name" value="HTH_17"/>
</dbReference>
<feature type="domain" description="Helix-turn-helix" evidence="1">
    <location>
        <begin position="5"/>
        <end position="55"/>
    </location>
</feature>
<dbReference type="SUPFAM" id="SSF46955">
    <property type="entry name" value="Putative DNA-binding domain"/>
    <property type="match status" value="1"/>
</dbReference>
<dbReference type="InterPro" id="IPR010093">
    <property type="entry name" value="SinI_DNA-bd"/>
</dbReference>
<dbReference type="InterPro" id="IPR009061">
    <property type="entry name" value="DNA-bd_dom_put_sf"/>
</dbReference>
<reference evidence="2" key="2">
    <citation type="submission" date="2021-08" db="EMBL/GenBank/DDBJ databases">
        <authorList>
            <person name="Dalcin Martins P."/>
        </authorList>
    </citation>
    <scope>NUCLEOTIDE SEQUENCE</scope>
    <source>
        <strain evidence="2">MAG_39</strain>
    </source>
</reference>
<evidence type="ECO:0000313" key="3">
    <source>
        <dbReference type="Proteomes" id="UP000705867"/>
    </source>
</evidence>
<comment type="caution">
    <text evidence="2">The sequence shown here is derived from an EMBL/GenBank/DDBJ whole genome shotgun (WGS) entry which is preliminary data.</text>
</comment>
<proteinExistence type="predicted"/>
<dbReference type="InterPro" id="IPR036388">
    <property type="entry name" value="WH-like_DNA-bd_sf"/>
</dbReference>
<reference evidence="2" key="1">
    <citation type="journal article" date="2021" name="bioRxiv">
        <title>Unraveling nitrogen, sulfur and carbon metabolic pathways and microbial community transcriptional responses to substrate deprivation and toxicity stresses in a bioreactor mimicking anoxic brackish coastal sediment conditions.</title>
        <authorList>
            <person name="Martins P.D."/>
            <person name="Echeveste M.J."/>
            <person name="Arshad A."/>
            <person name="Kurth J."/>
            <person name="Ouboter H."/>
            <person name="Jetten M.S.M."/>
            <person name="Welte C.U."/>
        </authorList>
    </citation>
    <scope>NUCLEOTIDE SEQUENCE</scope>
    <source>
        <strain evidence="2">MAG_39</strain>
    </source>
</reference>
<name>A0A953M097_9BACT</name>
<dbReference type="EMBL" id="JAIOIV010000015">
    <property type="protein sequence ID" value="MBZ0154890.1"/>
    <property type="molecule type" value="Genomic_DNA"/>
</dbReference>
<gene>
    <name evidence="2" type="ORF">K8I29_01585</name>
</gene>
<evidence type="ECO:0000259" key="1">
    <source>
        <dbReference type="Pfam" id="PF12728"/>
    </source>
</evidence>
<dbReference type="AlphaFoldDB" id="A0A953M097"/>
<dbReference type="GO" id="GO:0003677">
    <property type="term" value="F:DNA binding"/>
    <property type="evidence" value="ECO:0007669"/>
    <property type="project" value="InterPro"/>
</dbReference>
<dbReference type="NCBIfam" id="TIGR01764">
    <property type="entry name" value="excise"/>
    <property type="match status" value="1"/>
</dbReference>
<evidence type="ECO:0000313" key="2">
    <source>
        <dbReference type="EMBL" id="MBZ0154890.1"/>
    </source>
</evidence>
<protein>
    <submittedName>
        <fullName evidence="2">Helix-turn-helix domain-containing protein</fullName>
    </submittedName>
</protein>
<accession>A0A953M097</accession>
<sequence>MAESLMTVEEVAHMLCVSKWTVYTWITKKKIPVLRISRRFVRFRREDIEAWLQSKKQDARASKAADKNKAKRGGDYYRNKKANLNSLCISDIVIRAKKEVLDA</sequence>
<organism evidence="2 3">
    <name type="scientific">Candidatus Nitrobium versatile</name>
    <dbReference type="NCBI Taxonomy" id="2884831"/>
    <lineage>
        <taxon>Bacteria</taxon>
        <taxon>Pseudomonadati</taxon>
        <taxon>Nitrospirota</taxon>
        <taxon>Nitrospiria</taxon>
        <taxon>Nitrospirales</taxon>
        <taxon>Nitrospiraceae</taxon>
        <taxon>Candidatus Nitrobium</taxon>
    </lineage>
</organism>
<dbReference type="Gene3D" id="1.10.10.10">
    <property type="entry name" value="Winged helix-like DNA-binding domain superfamily/Winged helix DNA-binding domain"/>
    <property type="match status" value="1"/>
</dbReference>